<reference evidence="1 2" key="1">
    <citation type="submission" date="2019-05" db="EMBL/GenBank/DDBJ databases">
        <title>Another draft genome of Portunus trituberculatus and its Hox gene families provides insights of decapod evolution.</title>
        <authorList>
            <person name="Jeong J.-H."/>
            <person name="Song I."/>
            <person name="Kim S."/>
            <person name="Choi T."/>
            <person name="Kim D."/>
            <person name="Ryu S."/>
            <person name="Kim W."/>
        </authorList>
    </citation>
    <scope>NUCLEOTIDE SEQUENCE [LARGE SCALE GENOMIC DNA]</scope>
    <source>
        <tissue evidence="1">Muscle</tissue>
    </source>
</reference>
<dbReference type="EMBL" id="VSRR010040042">
    <property type="protein sequence ID" value="MPC74945.1"/>
    <property type="molecule type" value="Genomic_DNA"/>
</dbReference>
<sequence>MQRSPRSSDTRAAIFSTLLSISTL</sequence>
<name>A0A5B7HYL5_PORTR</name>
<evidence type="ECO:0000313" key="2">
    <source>
        <dbReference type="Proteomes" id="UP000324222"/>
    </source>
</evidence>
<accession>A0A5B7HYL5</accession>
<comment type="caution">
    <text evidence="1">The sequence shown here is derived from an EMBL/GenBank/DDBJ whole genome shotgun (WGS) entry which is preliminary data.</text>
</comment>
<dbReference type="AlphaFoldDB" id="A0A5B7HYL5"/>
<keyword evidence="2" id="KW-1185">Reference proteome</keyword>
<dbReference type="Proteomes" id="UP000324222">
    <property type="component" value="Unassembled WGS sequence"/>
</dbReference>
<proteinExistence type="predicted"/>
<organism evidence="1 2">
    <name type="scientific">Portunus trituberculatus</name>
    <name type="common">Swimming crab</name>
    <name type="synonym">Neptunus trituberculatus</name>
    <dbReference type="NCBI Taxonomy" id="210409"/>
    <lineage>
        <taxon>Eukaryota</taxon>
        <taxon>Metazoa</taxon>
        <taxon>Ecdysozoa</taxon>
        <taxon>Arthropoda</taxon>
        <taxon>Crustacea</taxon>
        <taxon>Multicrustacea</taxon>
        <taxon>Malacostraca</taxon>
        <taxon>Eumalacostraca</taxon>
        <taxon>Eucarida</taxon>
        <taxon>Decapoda</taxon>
        <taxon>Pleocyemata</taxon>
        <taxon>Brachyura</taxon>
        <taxon>Eubrachyura</taxon>
        <taxon>Portunoidea</taxon>
        <taxon>Portunidae</taxon>
        <taxon>Portuninae</taxon>
        <taxon>Portunus</taxon>
    </lineage>
</organism>
<protein>
    <submittedName>
        <fullName evidence="1">Uncharacterized protein</fullName>
    </submittedName>
</protein>
<gene>
    <name evidence="1" type="ORF">E2C01_069328</name>
</gene>
<evidence type="ECO:0000313" key="1">
    <source>
        <dbReference type="EMBL" id="MPC74945.1"/>
    </source>
</evidence>